<gene>
    <name evidence="2" type="ORF">H4R18_001487</name>
</gene>
<comment type="caution">
    <text evidence="2">The sequence shown here is derived from an EMBL/GenBank/DDBJ whole genome shotgun (WGS) entry which is preliminary data.</text>
</comment>
<dbReference type="PANTHER" id="PTHR28158:SF1">
    <property type="entry name" value="SMALL RIBOSOMAL SUBUNIT PROTEIN MS45"/>
    <property type="match status" value="1"/>
</dbReference>
<evidence type="ECO:0000256" key="1">
    <source>
        <dbReference type="SAM" id="MobiDB-lite"/>
    </source>
</evidence>
<reference evidence="2" key="1">
    <citation type="submission" date="2022-07" db="EMBL/GenBank/DDBJ databases">
        <title>Phylogenomic reconstructions and comparative analyses of Kickxellomycotina fungi.</title>
        <authorList>
            <person name="Reynolds N.K."/>
            <person name="Stajich J.E."/>
            <person name="Barry K."/>
            <person name="Grigoriev I.V."/>
            <person name="Crous P."/>
            <person name="Smith M.E."/>
        </authorList>
    </citation>
    <scope>NUCLEOTIDE SEQUENCE</scope>
    <source>
        <strain evidence="2">NBRC 105414</strain>
    </source>
</reference>
<dbReference type="InterPro" id="IPR019374">
    <property type="entry name" value="Ribosomal_mS22"/>
</dbReference>
<dbReference type="OrthoDB" id="10052321at2759"/>
<evidence type="ECO:0000313" key="2">
    <source>
        <dbReference type="EMBL" id="KAJ2783812.1"/>
    </source>
</evidence>
<feature type="region of interest" description="Disordered" evidence="1">
    <location>
        <begin position="28"/>
        <end position="87"/>
    </location>
</feature>
<keyword evidence="3" id="KW-1185">Reference proteome</keyword>
<dbReference type="Pfam" id="PF10245">
    <property type="entry name" value="MRP-S22"/>
    <property type="match status" value="1"/>
</dbReference>
<accession>A0A9W8HDL3</accession>
<dbReference type="InterPro" id="IPR021036">
    <property type="entry name" value="Ribosomal_mS45"/>
</dbReference>
<protein>
    <submittedName>
        <fullName evidence="2">Uncharacterized protein</fullName>
    </submittedName>
</protein>
<dbReference type="EMBL" id="JANBUL010000039">
    <property type="protein sequence ID" value="KAJ2783812.1"/>
    <property type="molecule type" value="Genomic_DNA"/>
</dbReference>
<evidence type="ECO:0000313" key="3">
    <source>
        <dbReference type="Proteomes" id="UP001140217"/>
    </source>
</evidence>
<organism evidence="2 3">
    <name type="scientific">Coemansia javaensis</name>
    <dbReference type="NCBI Taxonomy" id="2761396"/>
    <lineage>
        <taxon>Eukaryota</taxon>
        <taxon>Fungi</taxon>
        <taxon>Fungi incertae sedis</taxon>
        <taxon>Zoopagomycota</taxon>
        <taxon>Kickxellomycotina</taxon>
        <taxon>Kickxellomycetes</taxon>
        <taxon>Kickxellales</taxon>
        <taxon>Kickxellaceae</taxon>
        <taxon>Coemansia</taxon>
    </lineage>
</organism>
<dbReference type="GO" id="GO:0032543">
    <property type="term" value="P:mitochondrial translation"/>
    <property type="evidence" value="ECO:0007669"/>
    <property type="project" value="TreeGrafter"/>
</dbReference>
<dbReference type="PANTHER" id="PTHR28158">
    <property type="entry name" value="37S RIBOSOMAL PROTEIN S35, MITOCHONDRIAL"/>
    <property type="match status" value="1"/>
</dbReference>
<dbReference type="GO" id="GO:0003735">
    <property type="term" value="F:structural constituent of ribosome"/>
    <property type="evidence" value="ECO:0007669"/>
    <property type="project" value="TreeGrafter"/>
</dbReference>
<dbReference type="AlphaFoldDB" id="A0A9W8HDL3"/>
<sequence>MLAAVRAGSWRARPTAALLARGLRTSRWAAKEEGSSSSSGQVDEADEGALEAGPQILGAESVAIKPSDGDEDEGRRRKSKGRGGKGAAAIGGYRQWLESEGKKYRGVVAGKTNYVGGGLGPFPLNRAFRPRAPLSDATREAIYRDYLADPERATPRVLGEKYSVAIKRVEAVIKLKAIEHHMVAHDGFRAQTKLTAGMEGIMGVAAKDAAPIREALATEYPRVSGPRFHAVPEGEAFGPADAAEVLGRRPYQEIMDRLAASRPYVVDYEGLDPKFAPRPERRLSRAEEARLQALGPVRDEVIEKNDALTSRKCKFVFTDISKSTSMKDRVVLVREKDGTLKRANRDYKLKRYGEMWFN</sequence>
<proteinExistence type="predicted"/>
<dbReference type="Pfam" id="PF12298">
    <property type="entry name" value="Bot1p"/>
    <property type="match status" value="1"/>
</dbReference>
<name>A0A9W8HDL3_9FUNG</name>
<dbReference type="GO" id="GO:0005763">
    <property type="term" value="C:mitochondrial small ribosomal subunit"/>
    <property type="evidence" value="ECO:0007669"/>
    <property type="project" value="TreeGrafter"/>
</dbReference>
<dbReference type="Proteomes" id="UP001140217">
    <property type="component" value="Unassembled WGS sequence"/>
</dbReference>